<gene>
    <name evidence="3" type="ORF">B4119_4024</name>
</gene>
<comment type="caution">
    <text evidence="3">The sequence shown here is derived from an EMBL/GenBank/DDBJ whole genome shotgun (WGS) entry which is preliminary data.</text>
</comment>
<accession>A0A150M2B0</accession>
<protein>
    <recommendedName>
        <fullName evidence="5">DUF917 domain-containing protein</fullName>
    </recommendedName>
</protein>
<dbReference type="Proteomes" id="UP000075455">
    <property type="component" value="Unassembled WGS sequence"/>
</dbReference>
<dbReference type="Pfam" id="PF20906">
    <property type="entry name" value="S-Me-THD_C"/>
    <property type="match status" value="1"/>
</dbReference>
<dbReference type="Gene3D" id="2.40.390.10">
    <property type="entry name" value="CV3147-like"/>
    <property type="match status" value="1"/>
</dbReference>
<name>A0A150M2B0_9BACL</name>
<dbReference type="EMBL" id="LQYS01000016">
    <property type="protein sequence ID" value="KYD18734.1"/>
    <property type="molecule type" value="Genomic_DNA"/>
</dbReference>
<dbReference type="Gene3D" id="3.40.1610.10">
    <property type="entry name" value="CV3147-like domain"/>
    <property type="match status" value="1"/>
</dbReference>
<proteinExistence type="predicted"/>
<dbReference type="InterPro" id="IPR048350">
    <property type="entry name" value="S-Me-THD-like_C"/>
</dbReference>
<dbReference type="PATRIC" id="fig|81408.3.peg.1978"/>
<evidence type="ECO:0000259" key="1">
    <source>
        <dbReference type="Pfam" id="PF06032"/>
    </source>
</evidence>
<dbReference type="SUPFAM" id="SSF160991">
    <property type="entry name" value="CV3147-like"/>
    <property type="match status" value="1"/>
</dbReference>
<dbReference type="STRING" id="81408.B4119_4024"/>
<evidence type="ECO:0000313" key="3">
    <source>
        <dbReference type="EMBL" id="KYD18734.1"/>
    </source>
</evidence>
<evidence type="ECO:0000313" key="4">
    <source>
        <dbReference type="Proteomes" id="UP000075455"/>
    </source>
</evidence>
<organism evidence="3 4">
    <name type="scientific">Saccharococcus caldoxylosilyticus</name>
    <dbReference type="NCBI Taxonomy" id="81408"/>
    <lineage>
        <taxon>Bacteria</taxon>
        <taxon>Bacillati</taxon>
        <taxon>Bacillota</taxon>
        <taxon>Bacilli</taxon>
        <taxon>Bacillales</taxon>
        <taxon>Anoxybacillaceae</taxon>
        <taxon>Saccharococcus</taxon>
    </lineage>
</organism>
<evidence type="ECO:0008006" key="5">
    <source>
        <dbReference type="Google" id="ProtNLM"/>
    </source>
</evidence>
<evidence type="ECO:0000259" key="2">
    <source>
        <dbReference type="Pfam" id="PF20906"/>
    </source>
</evidence>
<dbReference type="RefSeq" id="WP_061578954.1">
    <property type="nucleotide sequence ID" value="NZ_LQYS01000016.1"/>
</dbReference>
<dbReference type="InterPro" id="IPR027479">
    <property type="entry name" value="S-Me-THD_N_sf"/>
</dbReference>
<dbReference type="AlphaFoldDB" id="A0A150M2B0"/>
<feature type="domain" description="S-Me-THD-like C-terminal" evidence="2">
    <location>
        <begin position="168"/>
        <end position="361"/>
    </location>
</feature>
<dbReference type="InterPro" id="IPR024071">
    <property type="entry name" value="S-Me-THD_C_sf"/>
</dbReference>
<feature type="domain" description="S-Me-THD N-terminal" evidence="1">
    <location>
        <begin position="10"/>
        <end position="164"/>
    </location>
</feature>
<sequence length="372" mass="40966">MKQYIDEKTVSSLSRGAMYLGSGGGGDVKLMELMAKRIIRENGPIPLISPFHFPDEEWVIPVAIMGSTTIFSEQLPSGNELKKVVETIEKEKNIAASGIAGLEIGGMNAISPVITAALTKLPLLDADGMGRAFPELQMTTYHGFGIKASPAVISNHPDQTHLISSDENVEVEKQARNLVTRLGGWAAIACYPMQGWQIREVGILQTFTLTIRLGEAISANMMDANAVMEKMQRVFQNSIYGKPVKLIEGKIVDLQREIIEGTLKGSLIVEGSGLYVGEYLSIFFHNEYLLVKKNDTTLATVPDLICVLDEETGYPLYIEELENHLKVWVIAIPSPFLLQTSKMLDVVGPTQFGITENFIPIEERIQLNDNEG</sequence>
<dbReference type="InterPro" id="IPR010318">
    <property type="entry name" value="S-Me-THD_N"/>
</dbReference>
<reference evidence="3 4" key="1">
    <citation type="submission" date="2016-01" db="EMBL/GenBank/DDBJ databases">
        <title>Draft Genome Sequences of Seven Thermophilic Sporeformers Isolated from Foods.</title>
        <authorList>
            <person name="Berendsen E.M."/>
            <person name="Wells-Bennik M.H."/>
            <person name="Krawcyk A.O."/>
            <person name="De Jong A."/>
            <person name="Holsappel S."/>
            <person name="Eijlander R.T."/>
            <person name="Kuipers O.P."/>
        </authorList>
    </citation>
    <scope>NUCLEOTIDE SEQUENCE [LARGE SCALE GENOMIC DNA]</scope>
    <source>
        <strain evidence="3 4">B4119</strain>
    </source>
</reference>
<dbReference type="Pfam" id="PF06032">
    <property type="entry name" value="S-Me-THD_N"/>
    <property type="match status" value="1"/>
</dbReference>